<dbReference type="GO" id="GO:0009252">
    <property type="term" value="P:peptidoglycan biosynthetic process"/>
    <property type="evidence" value="ECO:0007669"/>
    <property type="project" value="TreeGrafter"/>
</dbReference>
<evidence type="ECO:0000256" key="1">
    <source>
        <dbReference type="ARBA" id="ARBA00000316"/>
    </source>
</evidence>
<evidence type="ECO:0000256" key="3">
    <source>
        <dbReference type="ARBA" id="ARBA00013089"/>
    </source>
</evidence>
<feature type="binding site" evidence="7 9">
    <location>
        <position position="326"/>
    </location>
    <ligand>
        <name>substrate</name>
    </ligand>
</feature>
<evidence type="ECO:0000256" key="5">
    <source>
        <dbReference type="ARBA" id="ARBA00023235"/>
    </source>
</evidence>
<dbReference type="PROSITE" id="PS00395">
    <property type="entry name" value="ALANINE_RACEMASE"/>
    <property type="match status" value="1"/>
</dbReference>
<dbReference type="GO" id="GO:0005829">
    <property type="term" value="C:cytosol"/>
    <property type="evidence" value="ECO:0007669"/>
    <property type="project" value="TreeGrafter"/>
</dbReference>
<evidence type="ECO:0000256" key="7">
    <source>
        <dbReference type="HAMAP-Rule" id="MF_01201"/>
    </source>
</evidence>
<comment type="similarity">
    <text evidence="7">Belongs to the alanine racemase family.</text>
</comment>
<dbReference type="EC" id="5.1.1.1" evidence="3 7"/>
<sequence length="391" mass="39684">MASPGARSVPAPPRAEAVVDLDAVTANTRALLARARQARPDVAVMAVVKAEGYGHGAAACARAALAGGATWLGVATLAEAVALRAAGLTAPLLAWLWVPGDDLAGAVAADVQIAVSGPVQLDALLAAVGDTRPRIHVKVDTGLGRNGVGPAELAATVDAVAAAQRAGRVEFVGLMSHLAGADVPGDPSVAEQTALFRAAERTFVAAGLAPAVRHLANTAATLDHPDCVFDLVRCGIGLYGLDPTEPGATPRLPLVPAMTLRATVAQVKRVPAGWGVSYGLTYRTTTETTLALVPLGYADGIPRAASSVGPVLLGGRRRQIAGRVAMDQFVVDCGDDPVAIGDAVTLFGPGTAGEPTAREWAEVTGTIDYEIVTRIGSRVPRRPSGAPGGES</sequence>
<evidence type="ECO:0000256" key="9">
    <source>
        <dbReference type="PIRSR" id="PIRSR600821-52"/>
    </source>
</evidence>
<protein>
    <recommendedName>
        <fullName evidence="6 7">Alanine racemase</fullName>
        <ecNumber evidence="3 7">5.1.1.1</ecNumber>
    </recommendedName>
</protein>
<dbReference type="InterPro" id="IPR029066">
    <property type="entry name" value="PLP-binding_barrel"/>
</dbReference>
<comment type="pathway">
    <text evidence="7">Amino-acid biosynthesis; D-alanine biosynthesis; D-alanine from L-alanine: step 1/1.</text>
</comment>
<dbReference type="SMART" id="SM01005">
    <property type="entry name" value="Ala_racemase_C"/>
    <property type="match status" value="1"/>
</dbReference>
<feature type="active site" description="Proton acceptor; specific for D-alanine" evidence="7">
    <location>
        <position position="49"/>
    </location>
</feature>
<dbReference type="Gene3D" id="2.40.37.10">
    <property type="entry name" value="Lyase, Ornithine Decarboxylase, Chain A, domain 1"/>
    <property type="match status" value="1"/>
</dbReference>
<dbReference type="GO" id="GO:0030632">
    <property type="term" value="P:D-alanine biosynthetic process"/>
    <property type="evidence" value="ECO:0007669"/>
    <property type="project" value="UniProtKB-UniRule"/>
</dbReference>
<dbReference type="EMBL" id="JAERWL010000017">
    <property type="protein sequence ID" value="MBM9478437.1"/>
    <property type="molecule type" value="Genomic_DNA"/>
</dbReference>
<dbReference type="SUPFAM" id="SSF51419">
    <property type="entry name" value="PLP-binding barrel"/>
    <property type="match status" value="1"/>
</dbReference>
<comment type="caution">
    <text evidence="12">The sequence shown here is derived from an EMBL/GenBank/DDBJ whole genome shotgun (WGS) entry which is preliminary data.</text>
</comment>
<evidence type="ECO:0000313" key="12">
    <source>
        <dbReference type="EMBL" id="MBM9478437.1"/>
    </source>
</evidence>
<dbReference type="CDD" id="cd00430">
    <property type="entry name" value="PLPDE_III_AR"/>
    <property type="match status" value="1"/>
</dbReference>
<dbReference type="FunFam" id="2.40.37.10:FF:000015">
    <property type="entry name" value="Alanine racemase"/>
    <property type="match status" value="1"/>
</dbReference>
<comment type="cofactor">
    <cofactor evidence="2 7 8">
        <name>pyridoxal 5'-phosphate</name>
        <dbReference type="ChEBI" id="CHEBI:597326"/>
    </cofactor>
</comment>
<feature type="domain" description="Alanine racemase C-terminal" evidence="10">
    <location>
        <begin position="257"/>
        <end position="384"/>
    </location>
</feature>
<evidence type="ECO:0000256" key="2">
    <source>
        <dbReference type="ARBA" id="ARBA00001933"/>
    </source>
</evidence>
<keyword evidence="13" id="KW-1185">Reference proteome</keyword>
<dbReference type="HAMAP" id="MF_01201">
    <property type="entry name" value="Ala_racemase"/>
    <property type="match status" value="1"/>
</dbReference>
<dbReference type="GO" id="GO:0030170">
    <property type="term" value="F:pyridoxal phosphate binding"/>
    <property type="evidence" value="ECO:0007669"/>
    <property type="project" value="UniProtKB-UniRule"/>
</dbReference>
<dbReference type="NCBIfam" id="TIGR00492">
    <property type="entry name" value="alr"/>
    <property type="match status" value="1"/>
</dbReference>
<dbReference type="InterPro" id="IPR001608">
    <property type="entry name" value="Ala_racemase_N"/>
</dbReference>
<feature type="modified residue" description="N6-(pyridoxal phosphate)lysine" evidence="7 8">
    <location>
        <position position="49"/>
    </location>
</feature>
<dbReference type="Proteomes" id="UP000663801">
    <property type="component" value="Unassembled WGS sequence"/>
</dbReference>
<dbReference type="InterPro" id="IPR009006">
    <property type="entry name" value="Ala_racemase/Decarboxylase_C"/>
</dbReference>
<dbReference type="Pfam" id="PF01168">
    <property type="entry name" value="Ala_racemase_N"/>
    <property type="match status" value="1"/>
</dbReference>
<organism evidence="12 13">
    <name type="scientific">Nakamurella flavida</name>
    <dbReference type="NCBI Taxonomy" id="363630"/>
    <lineage>
        <taxon>Bacteria</taxon>
        <taxon>Bacillati</taxon>
        <taxon>Actinomycetota</taxon>
        <taxon>Actinomycetes</taxon>
        <taxon>Nakamurellales</taxon>
        <taxon>Nakamurellaceae</taxon>
        <taxon>Nakamurella</taxon>
    </lineage>
</organism>
<accession>A0A938YS54</accession>
<evidence type="ECO:0000313" key="13">
    <source>
        <dbReference type="Proteomes" id="UP000663801"/>
    </source>
</evidence>
<gene>
    <name evidence="12" type="primary">alr</name>
    <name evidence="11" type="ORF">JL107_05565</name>
    <name evidence="12" type="ORF">JL107_18460</name>
</gene>
<dbReference type="InterPro" id="IPR000821">
    <property type="entry name" value="Ala_racemase"/>
</dbReference>
<dbReference type="FunFam" id="3.20.20.10:FF:000002">
    <property type="entry name" value="Alanine racemase"/>
    <property type="match status" value="1"/>
</dbReference>
<dbReference type="GO" id="GO:0008784">
    <property type="term" value="F:alanine racemase activity"/>
    <property type="evidence" value="ECO:0007669"/>
    <property type="project" value="UniProtKB-UniRule"/>
</dbReference>
<evidence type="ECO:0000313" key="11">
    <source>
        <dbReference type="EMBL" id="MBM9475903.1"/>
    </source>
</evidence>
<dbReference type="EMBL" id="JAERWL010000005">
    <property type="protein sequence ID" value="MBM9475903.1"/>
    <property type="molecule type" value="Genomic_DNA"/>
</dbReference>
<dbReference type="InterPro" id="IPR011079">
    <property type="entry name" value="Ala_racemase_C"/>
</dbReference>
<dbReference type="Pfam" id="PF00842">
    <property type="entry name" value="Ala_racemase_C"/>
    <property type="match status" value="1"/>
</dbReference>
<dbReference type="SUPFAM" id="SSF50621">
    <property type="entry name" value="Alanine racemase C-terminal domain-like"/>
    <property type="match status" value="1"/>
</dbReference>
<evidence type="ECO:0000256" key="4">
    <source>
        <dbReference type="ARBA" id="ARBA00022898"/>
    </source>
</evidence>
<evidence type="ECO:0000259" key="10">
    <source>
        <dbReference type="SMART" id="SM01005"/>
    </source>
</evidence>
<dbReference type="PANTHER" id="PTHR30511:SF0">
    <property type="entry name" value="ALANINE RACEMASE, CATABOLIC-RELATED"/>
    <property type="match status" value="1"/>
</dbReference>
<dbReference type="PANTHER" id="PTHR30511">
    <property type="entry name" value="ALANINE RACEMASE"/>
    <property type="match status" value="1"/>
</dbReference>
<dbReference type="PRINTS" id="PR00992">
    <property type="entry name" value="ALARACEMASE"/>
</dbReference>
<dbReference type="AlphaFoldDB" id="A0A938YS54"/>
<comment type="catalytic activity">
    <reaction evidence="1 7">
        <text>L-alanine = D-alanine</text>
        <dbReference type="Rhea" id="RHEA:20249"/>
        <dbReference type="ChEBI" id="CHEBI:57416"/>
        <dbReference type="ChEBI" id="CHEBI:57972"/>
        <dbReference type="EC" id="5.1.1.1"/>
    </reaction>
</comment>
<dbReference type="RefSeq" id="WP_205255970.1">
    <property type="nucleotide sequence ID" value="NZ_BAAAPV010000002.1"/>
</dbReference>
<feature type="binding site" evidence="7 9">
    <location>
        <position position="145"/>
    </location>
    <ligand>
        <name>substrate</name>
    </ligand>
</feature>
<feature type="active site" description="Proton acceptor; specific for L-alanine" evidence="7">
    <location>
        <position position="278"/>
    </location>
</feature>
<proteinExistence type="inferred from homology"/>
<comment type="function">
    <text evidence="7">Catalyzes the interconversion of L-alanine and D-alanine. May also act on other amino acids.</text>
</comment>
<keyword evidence="5 7" id="KW-0413">Isomerase</keyword>
<evidence type="ECO:0000256" key="8">
    <source>
        <dbReference type="PIRSR" id="PIRSR600821-50"/>
    </source>
</evidence>
<dbReference type="InterPro" id="IPR020622">
    <property type="entry name" value="Ala_racemase_pyridoxalP-BS"/>
</dbReference>
<keyword evidence="4 7" id="KW-0663">Pyridoxal phosphate</keyword>
<dbReference type="Gene3D" id="3.20.20.10">
    <property type="entry name" value="Alanine racemase"/>
    <property type="match status" value="1"/>
</dbReference>
<name>A0A938YS54_9ACTN</name>
<evidence type="ECO:0000256" key="6">
    <source>
        <dbReference type="ARBA" id="ARBA00072221"/>
    </source>
</evidence>
<reference evidence="12" key="1">
    <citation type="submission" date="2021-01" db="EMBL/GenBank/DDBJ databases">
        <title>KCTC 19127 draft genome.</title>
        <authorList>
            <person name="An D."/>
        </authorList>
    </citation>
    <scope>NUCLEOTIDE SEQUENCE</scope>
    <source>
        <strain evidence="12">KCTC 19127</strain>
    </source>
</reference>